<keyword evidence="1" id="KW-1133">Transmembrane helix</keyword>
<proteinExistence type="predicted"/>
<protein>
    <submittedName>
        <fullName evidence="2">Uncharacterized protein</fullName>
    </submittedName>
</protein>
<sequence length="89" mass="10144">MFGRQLSWLNRMNQATCFMSFYENGEVDYEVDDNVQTIVLGLGLLMCSLMLPLFALHVVWQNVVMLLLKLYKSPSAVNELNLKNGTLVT</sequence>
<evidence type="ECO:0000256" key="1">
    <source>
        <dbReference type="SAM" id="Phobius"/>
    </source>
</evidence>
<feature type="transmembrane region" description="Helical" evidence="1">
    <location>
        <begin position="38"/>
        <end position="60"/>
    </location>
</feature>
<accession>A0A0E9QBX7</accession>
<keyword evidence="1" id="KW-0472">Membrane</keyword>
<evidence type="ECO:0000313" key="2">
    <source>
        <dbReference type="EMBL" id="JAH14371.1"/>
    </source>
</evidence>
<dbReference type="AlphaFoldDB" id="A0A0E9QBX7"/>
<keyword evidence="1" id="KW-0812">Transmembrane</keyword>
<dbReference type="EMBL" id="GBXM01094206">
    <property type="protein sequence ID" value="JAH14371.1"/>
    <property type="molecule type" value="Transcribed_RNA"/>
</dbReference>
<organism evidence="2">
    <name type="scientific">Anguilla anguilla</name>
    <name type="common">European freshwater eel</name>
    <name type="synonym">Muraena anguilla</name>
    <dbReference type="NCBI Taxonomy" id="7936"/>
    <lineage>
        <taxon>Eukaryota</taxon>
        <taxon>Metazoa</taxon>
        <taxon>Chordata</taxon>
        <taxon>Craniata</taxon>
        <taxon>Vertebrata</taxon>
        <taxon>Euteleostomi</taxon>
        <taxon>Actinopterygii</taxon>
        <taxon>Neopterygii</taxon>
        <taxon>Teleostei</taxon>
        <taxon>Anguilliformes</taxon>
        <taxon>Anguillidae</taxon>
        <taxon>Anguilla</taxon>
    </lineage>
</organism>
<reference evidence="2" key="2">
    <citation type="journal article" date="2015" name="Fish Shellfish Immunol.">
        <title>Early steps in the European eel (Anguilla anguilla)-Vibrio vulnificus interaction in the gills: Role of the RtxA13 toxin.</title>
        <authorList>
            <person name="Callol A."/>
            <person name="Pajuelo D."/>
            <person name="Ebbesson L."/>
            <person name="Teles M."/>
            <person name="MacKenzie S."/>
            <person name="Amaro C."/>
        </authorList>
    </citation>
    <scope>NUCLEOTIDE SEQUENCE</scope>
</reference>
<name>A0A0E9QBX7_ANGAN</name>
<reference evidence="2" key="1">
    <citation type="submission" date="2014-11" db="EMBL/GenBank/DDBJ databases">
        <authorList>
            <person name="Amaro Gonzalez C."/>
        </authorList>
    </citation>
    <scope>NUCLEOTIDE SEQUENCE</scope>
</reference>